<protein>
    <submittedName>
        <fullName evidence="4">BgTH12-01960</fullName>
    </submittedName>
</protein>
<dbReference type="InterPro" id="IPR016191">
    <property type="entry name" value="Ribonuclease/ribotoxin"/>
</dbReference>
<feature type="chain" id="PRO_5040800967" evidence="3">
    <location>
        <begin position="22"/>
        <end position="120"/>
    </location>
</feature>
<organism evidence="4 5">
    <name type="scientific">Blumeria graminis f. sp. triticale</name>
    <dbReference type="NCBI Taxonomy" id="1689686"/>
    <lineage>
        <taxon>Eukaryota</taxon>
        <taxon>Fungi</taxon>
        <taxon>Dikarya</taxon>
        <taxon>Ascomycota</taxon>
        <taxon>Pezizomycotina</taxon>
        <taxon>Leotiomycetes</taxon>
        <taxon>Erysiphales</taxon>
        <taxon>Erysiphaceae</taxon>
        <taxon>Blumeria</taxon>
    </lineage>
</organism>
<evidence type="ECO:0000313" key="5">
    <source>
        <dbReference type="Proteomes" id="UP000683417"/>
    </source>
</evidence>
<comment type="caution">
    <text evidence="4">The sequence shown here is derived from an EMBL/GenBank/DDBJ whole genome shotgun (WGS) entry which is preliminary data.</text>
</comment>
<name>A0A9W4GFC5_BLUGR</name>
<keyword evidence="3" id="KW-0732">Signal</keyword>
<reference evidence="4" key="1">
    <citation type="submission" date="2020-10" db="EMBL/GenBank/DDBJ databases">
        <authorList>
            <person name="Muller C M."/>
        </authorList>
    </citation>
    <scope>NUCLEOTIDE SEQUENCE</scope>
    <source>
        <strain evidence="4">THUN-12</strain>
    </source>
</reference>
<keyword evidence="1" id="KW-0540">Nuclease</keyword>
<dbReference type="GO" id="GO:0016787">
    <property type="term" value="F:hydrolase activity"/>
    <property type="evidence" value="ECO:0007669"/>
    <property type="project" value="UniProtKB-KW"/>
</dbReference>
<evidence type="ECO:0000256" key="3">
    <source>
        <dbReference type="SAM" id="SignalP"/>
    </source>
</evidence>
<dbReference type="GO" id="GO:0003723">
    <property type="term" value="F:RNA binding"/>
    <property type="evidence" value="ECO:0007669"/>
    <property type="project" value="InterPro"/>
</dbReference>
<feature type="signal peptide" evidence="3">
    <location>
        <begin position="1"/>
        <end position="21"/>
    </location>
</feature>
<dbReference type="AlphaFoldDB" id="A0A9W4GFC5"/>
<evidence type="ECO:0000256" key="1">
    <source>
        <dbReference type="ARBA" id="ARBA00022722"/>
    </source>
</evidence>
<keyword evidence="2" id="KW-0378">Hydrolase</keyword>
<sequence length="120" mass="13756">MKTFQIASIVAVLSFLKPIVAKKLFYCGPAEVSVEHVDSVAKYLWTHKIWTYQSDHEGAFPHYYGESDYGELRKFPLLPSGFVWTFGSFNHYVVSNEKGDYIKLYYVGTDGTVECDIPRD</sequence>
<dbReference type="Proteomes" id="UP000683417">
    <property type="component" value="Unassembled WGS sequence"/>
</dbReference>
<accession>A0A9W4GFC5</accession>
<dbReference type="EMBL" id="CAJHIT010000005">
    <property type="protein sequence ID" value="CAD6501710.1"/>
    <property type="molecule type" value="Genomic_DNA"/>
</dbReference>
<proteinExistence type="predicted"/>
<gene>
    <name evidence="4" type="ORF">BGTH12_LOCUS3068</name>
</gene>
<evidence type="ECO:0000256" key="2">
    <source>
        <dbReference type="ARBA" id="ARBA00022801"/>
    </source>
</evidence>
<dbReference type="SUPFAM" id="SSF53933">
    <property type="entry name" value="Microbial ribonucleases"/>
    <property type="match status" value="1"/>
</dbReference>
<evidence type="ECO:0000313" key="4">
    <source>
        <dbReference type="EMBL" id="CAD6501710.1"/>
    </source>
</evidence>
<dbReference type="GO" id="GO:0004540">
    <property type="term" value="F:RNA nuclease activity"/>
    <property type="evidence" value="ECO:0007669"/>
    <property type="project" value="InterPro"/>
</dbReference>